<gene>
    <name evidence="2" type="ORF">FHS13_003108</name>
</gene>
<organism evidence="2 3">
    <name type="scientific">Nocardiopsis algeriensis</name>
    <dbReference type="NCBI Taxonomy" id="1478215"/>
    <lineage>
        <taxon>Bacteria</taxon>
        <taxon>Bacillati</taxon>
        <taxon>Actinomycetota</taxon>
        <taxon>Actinomycetes</taxon>
        <taxon>Streptosporangiales</taxon>
        <taxon>Nocardiopsidaceae</taxon>
        <taxon>Nocardiopsis</taxon>
    </lineage>
</organism>
<keyword evidence="3" id="KW-1185">Reference proteome</keyword>
<evidence type="ECO:0000313" key="2">
    <source>
        <dbReference type="EMBL" id="MBB6121140.1"/>
    </source>
</evidence>
<proteinExistence type="predicted"/>
<reference evidence="2 3" key="1">
    <citation type="submission" date="2020-08" db="EMBL/GenBank/DDBJ databases">
        <title>Genomic Encyclopedia of Type Strains, Phase III (KMG-III): the genomes of soil and plant-associated and newly described type strains.</title>
        <authorList>
            <person name="Whitman W."/>
        </authorList>
    </citation>
    <scope>NUCLEOTIDE SEQUENCE [LARGE SCALE GENOMIC DNA]</scope>
    <source>
        <strain evidence="2 3">CECT 8712</strain>
    </source>
</reference>
<sequence>MEGRRGSLFETGAYWLLYVVSAGGALLHWRLGNEELAALCAAAAVAAVLLITRGHRRKLTVPR</sequence>
<name>A0A841ISD7_9ACTN</name>
<feature type="transmembrane region" description="Helical" evidence="1">
    <location>
        <begin position="12"/>
        <end position="30"/>
    </location>
</feature>
<protein>
    <submittedName>
        <fullName evidence="2">Uncharacterized protein</fullName>
    </submittedName>
</protein>
<dbReference type="Proteomes" id="UP000536604">
    <property type="component" value="Unassembled WGS sequence"/>
</dbReference>
<feature type="transmembrane region" description="Helical" evidence="1">
    <location>
        <begin position="36"/>
        <end position="54"/>
    </location>
</feature>
<evidence type="ECO:0000256" key="1">
    <source>
        <dbReference type="SAM" id="Phobius"/>
    </source>
</evidence>
<evidence type="ECO:0000313" key="3">
    <source>
        <dbReference type="Proteomes" id="UP000536604"/>
    </source>
</evidence>
<dbReference type="EMBL" id="JACHJO010000009">
    <property type="protein sequence ID" value="MBB6121140.1"/>
    <property type="molecule type" value="Genomic_DNA"/>
</dbReference>
<dbReference type="RefSeq" id="WP_184292605.1">
    <property type="nucleotide sequence ID" value="NZ_JACHJO010000009.1"/>
</dbReference>
<keyword evidence="1" id="KW-1133">Transmembrane helix</keyword>
<dbReference type="AlphaFoldDB" id="A0A841ISD7"/>
<keyword evidence="1" id="KW-0812">Transmembrane</keyword>
<keyword evidence="1" id="KW-0472">Membrane</keyword>
<comment type="caution">
    <text evidence="2">The sequence shown here is derived from an EMBL/GenBank/DDBJ whole genome shotgun (WGS) entry which is preliminary data.</text>
</comment>
<accession>A0A841ISD7</accession>